<protein>
    <submittedName>
        <fullName evidence="2">Uncharacterized protein</fullName>
    </submittedName>
</protein>
<dbReference type="AlphaFoldDB" id="A0A6M3J1B4"/>
<organism evidence="2">
    <name type="scientific">viral metagenome</name>
    <dbReference type="NCBI Taxonomy" id="1070528"/>
    <lineage>
        <taxon>unclassified sequences</taxon>
        <taxon>metagenomes</taxon>
        <taxon>organismal metagenomes</taxon>
    </lineage>
</organism>
<evidence type="ECO:0000256" key="1">
    <source>
        <dbReference type="SAM" id="Phobius"/>
    </source>
</evidence>
<proteinExistence type="predicted"/>
<keyword evidence="1" id="KW-0472">Membrane</keyword>
<feature type="transmembrane region" description="Helical" evidence="1">
    <location>
        <begin position="12"/>
        <end position="30"/>
    </location>
</feature>
<gene>
    <name evidence="2" type="ORF">MM415B00601_0029</name>
</gene>
<keyword evidence="1" id="KW-1133">Transmembrane helix</keyword>
<reference evidence="2" key="1">
    <citation type="submission" date="2020-03" db="EMBL/GenBank/DDBJ databases">
        <title>The deep terrestrial virosphere.</title>
        <authorList>
            <person name="Holmfeldt K."/>
            <person name="Nilsson E."/>
            <person name="Simone D."/>
            <person name="Lopez-Fernandez M."/>
            <person name="Wu X."/>
            <person name="de Brujin I."/>
            <person name="Lundin D."/>
            <person name="Andersson A."/>
            <person name="Bertilsson S."/>
            <person name="Dopson M."/>
        </authorList>
    </citation>
    <scope>NUCLEOTIDE SEQUENCE</scope>
    <source>
        <strain evidence="2">MM415B00601</strain>
    </source>
</reference>
<evidence type="ECO:0000313" key="2">
    <source>
        <dbReference type="EMBL" id="QJA63669.1"/>
    </source>
</evidence>
<sequence>MDKIVEHVWLQLGAVGLLVIFLVTGIWYLARHVKYLMKEHKHERDEWRGEAQGQTQKMMNVVEQNSTAVSKLCTMIESRSP</sequence>
<accession>A0A6M3J1B4</accession>
<name>A0A6M3J1B4_9ZZZZ</name>
<keyword evidence="1" id="KW-0812">Transmembrane</keyword>
<dbReference type="EMBL" id="MT141502">
    <property type="protein sequence ID" value="QJA63669.1"/>
    <property type="molecule type" value="Genomic_DNA"/>
</dbReference>